<evidence type="ECO:0000256" key="2">
    <source>
        <dbReference type="ARBA" id="ARBA00023125"/>
    </source>
</evidence>
<dbReference type="EMBL" id="BSNS01000007">
    <property type="protein sequence ID" value="GLQ53900.1"/>
    <property type="molecule type" value="Genomic_DNA"/>
</dbReference>
<evidence type="ECO:0000259" key="4">
    <source>
        <dbReference type="PROSITE" id="PS50043"/>
    </source>
</evidence>
<dbReference type="PROSITE" id="PS50043">
    <property type="entry name" value="HTH_LUXR_2"/>
    <property type="match status" value="1"/>
</dbReference>
<reference evidence="6" key="1">
    <citation type="journal article" date="2019" name="Int. J. Syst. Evol. Microbiol.">
        <title>The Global Catalogue of Microorganisms (GCM) 10K type strain sequencing project: providing services to taxonomists for standard genome sequencing and annotation.</title>
        <authorList>
            <consortium name="The Broad Institute Genomics Platform"/>
            <consortium name="The Broad Institute Genome Sequencing Center for Infectious Disease"/>
            <person name="Wu L."/>
            <person name="Ma J."/>
        </authorList>
    </citation>
    <scope>NUCLEOTIDE SEQUENCE [LARGE SCALE GENOMIC DNA]</scope>
    <source>
        <strain evidence="6">NBRC 112416</strain>
    </source>
</reference>
<gene>
    <name evidence="5" type="ORF">GCM10010862_11590</name>
</gene>
<dbReference type="InterPro" id="IPR000792">
    <property type="entry name" value="Tscrpt_reg_LuxR_C"/>
</dbReference>
<dbReference type="InterPro" id="IPR016032">
    <property type="entry name" value="Sig_transdc_resp-reg_C-effctor"/>
</dbReference>
<keyword evidence="6" id="KW-1185">Reference proteome</keyword>
<dbReference type="Proteomes" id="UP001156691">
    <property type="component" value="Unassembled WGS sequence"/>
</dbReference>
<dbReference type="Pfam" id="PF00196">
    <property type="entry name" value="GerE"/>
    <property type="match status" value="1"/>
</dbReference>
<dbReference type="SUPFAM" id="SSF46894">
    <property type="entry name" value="C-terminal effector domain of the bipartite response regulators"/>
    <property type="match status" value="1"/>
</dbReference>
<dbReference type="Gene3D" id="1.10.10.10">
    <property type="entry name" value="Winged helix-like DNA-binding domain superfamily/Winged helix DNA-binding domain"/>
    <property type="match status" value="1"/>
</dbReference>
<keyword evidence="3" id="KW-0804">Transcription</keyword>
<evidence type="ECO:0000313" key="5">
    <source>
        <dbReference type="EMBL" id="GLQ53900.1"/>
    </source>
</evidence>
<evidence type="ECO:0000313" key="6">
    <source>
        <dbReference type="Proteomes" id="UP001156691"/>
    </source>
</evidence>
<protein>
    <submittedName>
        <fullName evidence="5">Helix-turn-helix transcriptional regulator</fullName>
    </submittedName>
</protein>
<sequence length="185" mass="19682">MSPSASVPAAERSALPAAAPLRIGLAIGDAALLEALRARLPFHPGLIESPEEDAAVIIADAPLVQADFESRRPVLLIGTQRREHPNETVVESLDPAFVLAAATLIASGYRIVRDHAPPEPVHLSSREKQVLALLVEGASNKLIARRLDISVHTAKFHVTAVLEKLGAQNRSDAVAIALREGLVML</sequence>
<accession>A0ABQ5W1H6</accession>
<dbReference type="SMART" id="SM00421">
    <property type="entry name" value="HTH_LUXR"/>
    <property type="match status" value="1"/>
</dbReference>
<dbReference type="RefSeq" id="WP_284339353.1">
    <property type="nucleotide sequence ID" value="NZ_BSNS01000007.1"/>
</dbReference>
<dbReference type="InterPro" id="IPR036388">
    <property type="entry name" value="WH-like_DNA-bd_sf"/>
</dbReference>
<organism evidence="5 6">
    <name type="scientific">Devosia nitrariae</name>
    <dbReference type="NCBI Taxonomy" id="2071872"/>
    <lineage>
        <taxon>Bacteria</taxon>
        <taxon>Pseudomonadati</taxon>
        <taxon>Pseudomonadota</taxon>
        <taxon>Alphaproteobacteria</taxon>
        <taxon>Hyphomicrobiales</taxon>
        <taxon>Devosiaceae</taxon>
        <taxon>Devosia</taxon>
    </lineage>
</organism>
<evidence type="ECO:0000256" key="1">
    <source>
        <dbReference type="ARBA" id="ARBA00023015"/>
    </source>
</evidence>
<dbReference type="PANTHER" id="PTHR44688">
    <property type="entry name" value="DNA-BINDING TRANSCRIPTIONAL ACTIVATOR DEVR_DOSR"/>
    <property type="match status" value="1"/>
</dbReference>
<proteinExistence type="predicted"/>
<keyword evidence="1" id="KW-0805">Transcription regulation</keyword>
<dbReference type="PRINTS" id="PR00038">
    <property type="entry name" value="HTHLUXR"/>
</dbReference>
<feature type="domain" description="HTH luxR-type" evidence="4">
    <location>
        <begin position="116"/>
        <end position="181"/>
    </location>
</feature>
<evidence type="ECO:0000256" key="3">
    <source>
        <dbReference type="ARBA" id="ARBA00023163"/>
    </source>
</evidence>
<name>A0ABQ5W1H6_9HYPH</name>
<keyword evidence="2" id="KW-0238">DNA-binding</keyword>
<dbReference type="CDD" id="cd06170">
    <property type="entry name" value="LuxR_C_like"/>
    <property type="match status" value="1"/>
</dbReference>
<dbReference type="PANTHER" id="PTHR44688:SF16">
    <property type="entry name" value="DNA-BINDING TRANSCRIPTIONAL ACTIVATOR DEVR_DOSR"/>
    <property type="match status" value="1"/>
</dbReference>
<comment type="caution">
    <text evidence="5">The sequence shown here is derived from an EMBL/GenBank/DDBJ whole genome shotgun (WGS) entry which is preliminary data.</text>
</comment>